<dbReference type="InterPro" id="IPR013968">
    <property type="entry name" value="PKS_KR"/>
</dbReference>
<dbReference type="GO" id="GO:0006633">
    <property type="term" value="P:fatty acid biosynthetic process"/>
    <property type="evidence" value="ECO:0007669"/>
    <property type="project" value="InterPro"/>
</dbReference>
<dbReference type="Gene3D" id="3.10.129.110">
    <property type="entry name" value="Polyketide synthase dehydratase"/>
    <property type="match status" value="1"/>
</dbReference>
<dbReference type="Pfam" id="PF00109">
    <property type="entry name" value="ketoacyl-synt"/>
    <property type="match status" value="1"/>
</dbReference>
<dbReference type="Proteomes" id="UP001217918">
    <property type="component" value="Unassembled WGS sequence"/>
</dbReference>
<dbReference type="GO" id="GO:0044550">
    <property type="term" value="P:secondary metabolite biosynthetic process"/>
    <property type="evidence" value="ECO:0007669"/>
    <property type="project" value="UniProtKB-ARBA"/>
</dbReference>
<dbReference type="InterPro" id="IPR049552">
    <property type="entry name" value="PKS_DH_N"/>
</dbReference>
<dbReference type="PROSITE" id="PS00012">
    <property type="entry name" value="PHOSPHOPANTETHEINE"/>
    <property type="match status" value="1"/>
</dbReference>
<keyword evidence="12" id="KW-1185">Reference proteome</keyword>
<dbReference type="InterPro" id="IPR016036">
    <property type="entry name" value="Malonyl_transacylase_ACP-bd"/>
</dbReference>
<feature type="domain" description="Carrier" evidence="8">
    <location>
        <begin position="2433"/>
        <end position="2510"/>
    </location>
</feature>
<feature type="domain" description="PKS/mFAS DH" evidence="10">
    <location>
        <begin position="981"/>
        <end position="1291"/>
    </location>
</feature>
<feature type="active site" description="Proton donor; for dehydratase activity" evidence="6">
    <location>
        <position position="1193"/>
    </location>
</feature>
<evidence type="ECO:0000256" key="5">
    <source>
        <dbReference type="ARBA" id="ARBA00023268"/>
    </source>
</evidence>
<accession>A0AAD9MG61</accession>
<dbReference type="InterPro" id="IPR049900">
    <property type="entry name" value="PKS_mFAS_DH"/>
</dbReference>
<dbReference type="SMART" id="SM00825">
    <property type="entry name" value="PKS_KS"/>
    <property type="match status" value="1"/>
</dbReference>
<evidence type="ECO:0000259" key="8">
    <source>
        <dbReference type="PROSITE" id="PS50075"/>
    </source>
</evidence>
<evidence type="ECO:0000256" key="7">
    <source>
        <dbReference type="SAM" id="MobiDB-lite"/>
    </source>
</evidence>
<dbReference type="SUPFAM" id="SSF53901">
    <property type="entry name" value="Thiolase-like"/>
    <property type="match status" value="1"/>
</dbReference>
<dbReference type="InterPro" id="IPR020807">
    <property type="entry name" value="PKS_DH"/>
</dbReference>
<dbReference type="SMART" id="SM00823">
    <property type="entry name" value="PKS_PP"/>
    <property type="match status" value="1"/>
</dbReference>
<dbReference type="InterPro" id="IPR050091">
    <property type="entry name" value="PKS_NRPS_Biosynth_Enz"/>
</dbReference>
<dbReference type="GO" id="GO:0004315">
    <property type="term" value="F:3-oxoacyl-[acyl-carrier-protein] synthase activity"/>
    <property type="evidence" value="ECO:0007669"/>
    <property type="project" value="InterPro"/>
</dbReference>
<feature type="active site" description="Proton acceptor; for dehydratase activity" evidence="6">
    <location>
        <position position="1013"/>
    </location>
</feature>
<dbReference type="SUPFAM" id="SSF55048">
    <property type="entry name" value="Probable ACP-binding domain of malonyl-CoA ACP transacylase"/>
    <property type="match status" value="1"/>
</dbReference>
<keyword evidence="4" id="KW-0560">Oxidoreductase</keyword>
<dbReference type="PROSITE" id="PS52004">
    <property type="entry name" value="KS3_2"/>
    <property type="match status" value="1"/>
</dbReference>
<feature type="region of interest" description="C-terminal hotdog fold" evidence="6">
    <location>
        <begin position="1134"/>
        <end position="1291"/>
    </location>
</feature>
<evidence type="ECO:0000259" key="10">
    <source>
        <dbReference type="PROSITE" id="PS52019"/>
    </source>
</evidence>
<dbReference type="SUPFAM" id="SSF53335">
    <property type="entry name" value="S-adenosyl-L-methionine-dependent methyltransferases"/>
    <property type="match status" value="1"/>
</dbReference>
<dbReference type="GO" id="GO:0004312">
    <property type="term" value="F:fatty acid synthase activity"/>
    <property type="evidence" value="ECO:0007669"/>
    <property type="project" value="TreeGrafter"/>
</dbReference>
<dbReference type="Pfam" id="PF22621">
    <property type="entry name" value="CurL-like_PKS_C"/>
    <property type="match status" value="1"/>
</dbReference>
<keyword evidence="3" id="KW-0808">Transferase</keyword>
<dbReference type="InterPro" id="IPR001227">
    <property type="entry name" value="Ac_transferase_dom_sf"/>
</dbReference>
<dbReference type="Pfam" id="PF08659">
    <property type="entry name" value="KR"/>
    <property type="match status" value="1"/>
</dbReference>
<dbReference type="Pfam" id="PF02801">
    <property type="entry name" value="Ketoacyl-synt_C"/>
    <property type="match status" value="2"/>
</dbReference>
<dbReference type="InterPro" id="IPR014043">
    <property type="entry name" value="Acyl_transferase_dom"/>
</dbReference>
<evidence type="ECO:0000256" key="4">
    <source>
        <dbReference type="ARBA" id="ARBA00023002"/>
    </source>
</evidence>
<dbReference type="InterPro" id="IPR020841">
    <property type="entry name" value="PKS_Beta-ketoAc_synthase_dom"/>
</dbReference>
<dbReference type="PROSITE" id="PS50075">
    <property type="entry name" value="CARRIER"/>
    <property type="match status" value="1"/>
</dbReference>
<dbReference type="InterPro" id="IPR018201">
    <property type="entry name" value="Ketoacyl_synth_AS"/>
</dbReference>
<dbReference type="InterPro" id="IPR057326">
    <property type="entry name" value="KR_dom"/>
</dbReference>
<organism evidence="11 12">
    <name type="scientific">Phyllachora maydis</name>
    <dbReference type="NCBI Taxonomy" id="1825666"/>
    <lineage>
        <taxon>Eukaryota</taxon>
        <taxon>Fungi</taxon>
        <taxon>Dikarya</taxon>
        <taxon>Ascomycota</taxon>
        <taxon>Pezizomycotina</taxon>
        <taxon>Sordariomycetes</taxon>
        <taxon>Sordariomycetidae</taxon>
        <taxon>Phyllachorales</taxon>
        <taxon>Phyllachoraceae</taxon>
        <taxon>Phyllachora</taxon>
    </lineage>
</organism>
<feature type="domain" description="Ketosynthase family 3 (KS3)" evidence="9">
    <location>
        <begin position="8"/>
        <end position="464"/>
    </location>
</feature>
<dbReference type="Gene3D" id="3.40.50.720">
    <property type="entry name" value="NAD(P)-binding Rossmann-like Domain"/>
    <property type="match status" value="2"/>
</dbReference>
<dbReference type="InterPro" id="IPR036291">
    <property type="entry name" value="NAD(P)-bd_dom_sf"/>
</dbReference>
<dbReference type="InterPro" id="IPR006162">
    <property type="entry name" value="Ppantetheine_attach_site"/>
</dbReference>
<dbReference type="SUPFAM" id="SSF51735">
    <property type="entry name" value="NAD(P)-binding Rossmann-fold domains"/>
    <property type="match status" value="2"/>
</dbReference>
<keyword evidence="5" id="KW-0511">Multifunctional enzyme</keyword>
<dbReference type="PANTHER" id="PTHR43775">
    <property type="entry name" value="FATTY ACID SYNTHASE"/>
    <property type="match status" value="1"/>
</dbReference>
<dbReference type="PANTHER" id="PTHR43775:SF20">
    <property type="entry name" value="HYBRID PKS-NRPS SYNTHETASE APDA"/>
    <property type="match status" value="1"/>
</dbReference>
<dbReference type="Pfam" id="PF00698">
    <property type="entry name" value="Acyl_transf_1"/>
    <property type="match status" value="1"/>
</dbReference>
<evidence type="ECO:0000256" key="1">
    <source>
        <dbReference type="ARBA" id="ARBA00022450"/>
    </source>
</evidence>
<comment type="caution">
    <text evidence="11">The sequence shown here is derived from an EMBL/GenBank/DDBJ whole genome shotgun (WGS) entry which is preliminary data.</text>
</comment>
<dbReference type="SMART" id="SM00822">
    <property type="entry name" value="PKS_KR"/>
    <property type="match status" value="1"/>
</dbReference>
<dbReference type="InterPro" id="IPR020806">
    <property type="entry name" value="PKS_PP-bd"/>
</dbReference>
<dbReference type="PROSITE" id="PS00606">
    <property type="entry name" value="KS3_1"/>
    <property type="match status" value="1"/>
</dbReference>
<evidence type="ECO:0000256" key="3">
    <source>
        <dbReference type="ARBA" id="ARBA00022679"/>
    </source>
</evidence>
<evidence type="ECO:0000313" key="11">
    <source>
        <dbReference type="EMBL" id="KAK2071626.1"/>
    </source>
</evidence>
<dbReference type="SMART" id="SM00827">
    <property type="entry name" value="PKS_AT"/>
    <property type="match status" value="1"/>
</dbReference>
<evidence type="ECO:0000259" key="9">
    <source>
        <dbReference type="PROSITE" id="PS52004"/>
    </source>
</evidence>
<sequence length="2521" mass="274355">MAYMTPVSEPMAIIGTGCRFAGDVDSPSALWKLLEEPTDLSKHVPADRFNIQAFHHPDGEYHGTTNAPKSYWLQGNHKTFDAAFFNITPKEAEAIDPQQRMLLEVVYEALESSGYTLADYSGKNVAVFAGLMTADYDTVSLRDELFASQYFATGNARSIVSNRISYFFNFNGPSMTIDTACSSSLVALHQAVLSLRSGEAEMACVAGVNLMLVPEQFIVESSLHMLSPTGKCRMWDESADGYARGEGVAAVFIKPLSRALADGDHIEAIIRETGVNSDGRSRGITMPNSDAQAQLIRDTYRRSGLNPGLASDRCQYFEAHGTGTQAGDPNEARAIDAAFFRPLACDAPPGEDDGAPGSASMREHPPTADTSKMLVGSLKTVIGHTEGAAGLAGMLKVVQSLNRGLVPGNLHLDKVNPLVSPYLANLQVPTGTVAWPSPHPGQPRRGSVNSFGFGGTNSHAILEQYLPAVHDEVALSFSPRLSHSARLLPVVDAKPSPLRLPLTLSANSQESLLGLAERYRKFLADDPSVGLNALAWHTYARRTTLPWKLAVSASSTDELIAKLDVLVESSDSAPKPGTIGTRSKASHEKPKILGIFTGQGAQWATMSRGLLLSSKTFAATIECLNAVLRGCPNPPSWSLRQQILAEPEHSSVNEALVSQPLCTALQIALVDTLRVVGVTFDTVVGHSSGEIAAAYASGRLSARDAMLISYYRGYYAHLAAGPDGQKGGMLAVGLSREEAEALCGTEPYRGHVCVAASNAPGSITLSGNLEKLEKVRHELLAQNMFARSLQVDTAYHSRHMDAPSSRYLDALAACGVSATAEGNGTRWISSVMGFGTASQDHLRSTYWKDNMVQPVLFQEALGAALESRSFDCAIEVGPHPALKGPVLQTVKAKTDQVLLYSGLLDRKKEDNLAFSEFLGWMWTHFGSSSSQIRAYVANSSQPELAASRLHGLPAYAWDHSSEYYRESRIAKQYHFKTGAPHELLGVRTRDDNEFQLRWRNILKMEHLPWTKGHVFQGQALLPASAYCVMAYDAARALLAGRAATMIEIRDLAFMHGITIESDGPGVEVLFSMTVEPEPKHRGVQETIDASFTITSAIANGSTSMTKNFSGKLHVVLGEPNAKVLPTRPASRPETMTVSVDGFYDMMLETGLEYTGPFSGLKHLERRFNFASGLVTKLHPEDGTSLRVSPATLDSCFQTAFVTYSSPGDKALWTSFLPKTIERVRFNTAVCEIGDKGDHVLAVDTYLTRAKPISHDAAALFTVDILIFGQEGDMEIQVEGLTVASFSPTRPEDDHELYLTTVMDVDPEEAIVSLPKRLVPPSSVVLLESCERVASFYRGKALDSALLARASPLSLSLTPATSPRSSMASSMTAAESMTDEGFSSANPWPSETEESIDCFIRSSPWFTTLDFVRTLSKNLPDLLATMLPTVISEASYVHAFREHVARICRQIVHKYPGVHVLGLTDPRHSLTEHVIDAMKDSLGAYRVGSEPEANLMDRLPDQTVLRQKVFTQPLHLRGGVDESERTAPYDVVILSSSVIRDEDMHRTLKEIHSLMRPGGFLLLVQSPGTSLERRLATCGRMGSDSPGLATPPDWPDLLEDCGFANNIKNADQYDASGFSIAVRQRKSAYKNLFLNPSQHQASKRLTTKLVVVGGSTEHVGTLAACVAQQLHERCGRVELVQDLDAIDPADIASYSAVIFLADLDRPVLSNMNQARLDTLRSLLRPEMVMLWVTHDARSGNAEHAASFGFCRTMLAELPSLVLQNLDLESLATDWASDMITQTFARLALHARMEKAGGKKDSLWAYEPEIYTEHGQRLVPRVLPWKAANDRVNRPRRVIEYEVNTKERIVDIVPANGADGFRKHGTRVGSLPACADASSGDDFVEALYSCANAINSCHVVVGRGRRSGRVQVTLSRTNASYVSALSPFLALAQEDCGDVALLAAYLVRLLTVMAFADHAKDKSAVLLVEPDGMLYECARRVLSARGLVVQAYTARQEKQAKYPEMHYVQPWSSARELRDMLPVDGAEVLDLAEEASELSRTLRTKMPSNCEYRHHGDFAKHQRVLTEKAWNTAVRLATEMASASESSSDEAGLMSVDDWLQSAAHSEPFPLLDWRANRTVFHGVKPLAGERLLRPNRTYVLVGLTRDFGQSLCDLLVSQGARHIVLTSRNPPNRRPNWAEALQRKHGVQIRIEPMDVTMLDHVVAFKQRLAESGLPAVGGLVNGAMVLEDKVFSQMTAETLHRVLRPKTVGSANLDRVFDDADMDFFIMTSSFAAIGGHAGQSNYAAANMFMNGLAASRRRRGLPGSALNIGVIYGLGFLHREKEDLYQGLEREGYPPISERDLHHMFVEAMVAGRPAGGGGGGGDGAEPPVADITTGLRRFHAGSATPLHWHRDPRFSHYTAAAGDEDGLATGGGREKKQTVRDRLEGAATRDAMLAVLAPGFAHHLEALLQMPGGSVGGDVSIADLGVDSLVAVDIRAWIWKMTARDVAVMKVLGRDSIAKLCEEIVDGMLADREAAKAAG</sequence>
<evidence type="ECO:0000256" key="6">
    <source>
        <dbReference type="PROSITE-ProRule" id="PRU01363"/>
    </source>
</evidence>
<dbReference type="Gene3D" id="3.40.47.10">
    <property type="match status" value="1"/>
</dbReference>
<dbReference type="SUPFAM" id="SSF47336">
    <property type="entry name" value="ACP-like"/>
    <property type="match status" value="1"/>
</dbReference>
<dbReference type="Gene3D" id="3.40.366.10">
    <property type="entry name" value="Malonyl-Coenzyme A Acyl Carrier Protein, domain 2"/>
    <property type="match status" value="1"/>
</dbReference>
<dbReference type="SUPFAM" id="SSF52151">
    <property type="entry name" value="FabD/lysophospholipase-like"/>
    <property type="match status" value="1"/>
</dbReference>
<gene>
    <name evidence="11" type="ORF">P8C59_006034</name>
</gene>
<dbReference type="GO" id="GO:0016491">
    <property type="term" value="F:oxidoreductase activity"/>
    <property type="evidence" value="ECO:0007669"/>
    <property type="project" value="UniProtKB-KW"/>
</dbReference>
<dbReference type="InterPro" id="IPR029063">
    <property type="entry name" value="SAM-dependent_MTases_sf"/>
</dbReference>
<dbReference type="InterPro" id="IPR049551">
    <property type="entry name" value="PKS_DH_C"/>
</dbReference>
<keyword evidence="1" id="KW-0596">Phosphopantetheine</keyword>
<dbReference type="EMBL" id="JAQQPM010000005">
    <property type="protein sequence ID" value="KAK2071626.1"/>
    <property type="molecule type" value="Genomic_DNA"/>
</dbReference>
<proteinExistence type="predicted"/>
<name>A0AAD9MG61_9PEZI</name>
<dbReference type="InterPro" id="IPR042104">
    <property type="entry name" value="PKS_dehydratase_sf"/>
</dbReference>
<dbReference type="CDD" id="cd00833">
    <property type="entry name" value="PKS"/>
    <property type="match status" value="1"/>
</dbReference>
<feature type="region of interest" description="Disordered" evidence="7">
    <location>
        <begin position="346"/>
        <end position="368"/>
    </location>
</feature>
<dbReference type="Pfam" id="PF21089">
    <property type="entry name" value="PKS_DH_N"/>
    <property type="match status" value="1"/>
</dbReference>
<dbReference type="Gene3D" id="3.30.70.3290">
    <property type="match status" value="1"/>
</dbReference>
<dbReference type="InterPro" id="IPR014031">
    <property type="entry name" value="Ketoacyl_synth_C"/>
</dbReference>
<evidence type="ECO:0000256" key="2">
    <source>
        <dbReference type="ARBA" id="ARBA00022553"/>
    </source>
</evidence>
<dbReference type="GO" id="GO:0031177">
    <property type="term" value="F:phosphopantetheine binding"/>
    <property type="evidence" value="ECO:0007669"/>
    <property type="project" value="InterPro"/>
</dbReference>
<evidence type="ECO:0000313" key="12">
    <source>
        <dbReference type="Proteomes" id="UP001217918"/>
    </source>
</evidence>
<dbReference type="Gene3D" id="3.40.50.150">
    <property type="entry name" value="Vaccinia Virus protein VP39"/>
    <property type="match status" value="1"/>
</dbReference>
<dbReference type="InterPro" id="IPR014030">
    <property type="entry name" value="Ketoacyl_synth_N"/>
</dbReference>
<feature type="region of interest" description="N-terminal hotdog fold" evidence="6">
    <location>
        <begin position="981"/>
        <end position="1119"/>
    </location>
</feature>
<dbReference type="InterPro" id="IPR016039">
    <property type="entry name" value="Thiolase-like"/>
</dbReference>
<dbReference type="Pfam" id="PF14765">
    <property type="entry name" value="PS-DH"/>
    <property type="match status" value="1"/>
</dbReference>
<protein>
    <submittedName>
        <fullName evidence="11">Uncharacterized protein</fullName>
    </submittedName>
</protein>
<dbReference type="InterPro" id="IPR009081">
    <property type="entry name" value="PP-bd_ACP"/>
</dbReference>
<keyword evidence="2" id="KW-0597">Phosphoprotein</keyword>
<dbReference type="InterPro" id="IPR016035">
    <property type="entry name" value="Acyl_Trfase/lysoPLipase"/>
</dbReference>
<dbReference type="SMART" id="SM00826">
    <property type="entry name" value="PKS_DH"/>
    <property type="match status" value="1"/>
</dbReference>
<reference evidence="11" key="1">
    <citation type="journal article" date="2023" name="Mol. Plant Microbe Interact.">
        <title>Elucidating the Obligate Nature and Biological Capacity of an Invasive Fungal Corn Pathogen.</title>
        <authorList>
            <person name="MacCready J.S."/>
            <person name="Roggenkamp E.M."/>
            <person name="Gdanetz K."/>
            <person name="Chilvers M.I."/>
        </authorList>
    </citation>
    <scope>NUCLEOTIDE SEQUENCE</scope>
    <source>
        <strain evidence="11">PM02</strain>
    </source>
</reference>
<dbReference type="InterPro" id="IPR036736">
    <property type="entry name" value="ACP-like_sf"/>
</dbReference>
<dbReference type="PROSITE" id="PS52019">
    <property type="entry name" value="PKS_MFAS_DH"/>
    <property type="match status" value="1"/>
</dbReference>